<dbReference type="EMBL" id="JAJFBX010000001">
    <property type="protein sequence ID" value="MCC2745466.1"/>
    <property type="molecule type" value="Genomic_DNA"/>
</dbReference>
<organism evidence="2 3">
    <name type="scientific">Agathobacter rectalis</name>
    <dbReference type="NCBI Taxonomy" id="39491"/>
    <lineage>
        <taxon>Bacteria</taxon>
        <taxon>Bacillati</taxon>
        <taxon>Bacillota</taxon>
        <taxon>Clostridia</taxon>
        <taxon>Lachnospirales</taxon>
        <taxon>Lachnospiraceae</taxon>
        <taxon>Agathobacter</taxon>
    </lineage>
</organism>
<dbReference type="InterPro" id="IPR027417">
    <property type="entry name" value="P-loop_NTPase"/>
</dbReference>
<accession>A0AAW4WHZ4</accession>
<reference evidence="2" key="1">
    <citation type="submission" date="2021-10" db="EMBL/GenBank/DDBJ databases">
        <title>Collection of gut derived symbiotic bacterial strains cultured from healthy donors.</title>
        <authorList>
            <person name="Lin H."/>
            <person name="Littmann E."/>
            <person name="Claire K."/>
            <person name="Pamer E."/>
        </authorList>
    </citation>
    <scope>NUCLEOTIDE SEQUENCE</scope>
    <source>
        <strain evidence="2">MSK.22.92</strain>
    </source>
</reference>
<sequence>MDTLEELKYYCDEPQPVGALMLTGEWGCGKTYLLNNSLSNVLKDKCVFLRVSLFGMSSIEEVKKEVKQCWIRTVAELNTPASGWVEKAQKYTGVFKTVADKGAEHLPEPWKSIVSGALSFNVIDFVKVEPKMGDKKVILIFDDLERTDIPTADLLGCINDYCENLHINTIVVANEEKIQSSEKDKIKYSEIKEKIIQRTIHYVPDYSSVVSNVIDSIECKDDDAVSQEYKALLTKYKEIISSIFSGASVEGIPLEQLISKKYSGNSREELESEKNKIQELLKHRPHNIRSLKCAIQDFKRIYILLNEKHIDNREKWLFTYLSYVLCFRAGLVQESERYGTLFSDEKVSILYLGFYDDKYITGGIKQWIRHGEWAKDTLDAEFDYVINRDKANTPEEKVRMKRLLDLDEVDIRDGYPILLEEAYTGTLELNDYVNLLYNSCWARKYNIQLSGIKWEKISDGIHKRIEKMIHSGEEQPRHNMIISDDNKDLFLPEEWNTYKIIKEFWSSNRLMFEKNKALYVNLMKKEPLNALVQTQNKRFNMFDVEMAEVTADGFEKVTNAEKSSFVDYFKRMWQVNICA</sequence>
<dbReference type="AlphaFoldDB" id="A0AAW4WHZ4"/>
<dbReference type="RefSeq" id="WP_173849781.1">
    <property type="nucleotide sequence ID" value="NZ_DAWEFX010000031.1"/>
</dbReference>
<dbReference type="Gene3D" id="3.40.50.300">
    <property type="entry name" value="P-loop containing nucleotide triphosphate hydrolases"/>
    <property type="match status" value="1"/>
</dbReference>
<dbReference type="Pfam" id="PF07693">
    <property type="entry name" value="KAP_NTPase"/>
    <property type="match status" value="1"/>
</dbReference>
<name>A0AAW4WHZ4_9FIRM</name>
<protein>
    <submittedName>
        <fullName evidence="2">KAP family NTPase</fullName>
    </submittedName>
</protein>
<evidence type="ECO:0000313" key="3">
    <source>
        <dbReference type="Proteomes" id="UP001197847"/>
    </source>
</evidence>
<dbReference type="SUPFAM" id="SSF52540">
    <property type="entry name" value="P-loop containing nucleoside triphosphate hydrolases"/>
    <property type="match status" value="1"/>
</dbReference>
<comment type="caution">
    <text evidence="2">The sequence shown here is derived from an EMBL/GenBank/DDBJ whole genome shotgun (WGS) entry which is preliminary data.</text>
</comment>
<evidence type="ECO:0000313" key="2">
    <source>
        <dbReference type="EMBL" id="MCC2745466.1"/>
    </source>
</evidence>
<dbReference type="Proteomes" id="UP001197847">
    <property type="component" value="Unassembled WGS sequence"/>
</dbReference>
<gene>
    <name evidence="2" type="ORF">LK487_00210</name>
</gene>
<dbReference type="InterPro" id="IPR011646">
    <property type="entry name" value="KAP_P-loop"/>
</dbReference>
<evidence type="ECO:0000259" key="1">
    <source>
        <dbReference type="Pfam" id="PF07693"/>
    </source>
</evidence>
<feature type="domain" description="KAP NTPase" evidence="1">
    <location>
        <begin position="15"/>
        <end position="302"/>
    </location>
</feature>
<proteinExistence type="predicted"/>